<comment type="function">
    <text evidence="9">Required for the maintenance of the structure of the mitochondrial inner membrane. Involved in mitochondrial morphology. Causes growth arrest when highly overexpressed.</text>
</comment>
<evidence type="ECO:0000256" key="7">
    <source>
        <dbReference type="ARBA" id="ARBA00023128"/>
    </source>
</evidence>
<evidence type="ECO:0000313" key="13">
    <source>
        <dbReference type="EMBL" id="GJJ70242.1"/>
    </source>
</evidence>
<reference evidence="13" key="1">
    <citation type="submission" date="2021-11" db="EMBL/GenBank/DDBJ databases">
        <authorList>
            <person name="Herlambang A."/>
            <person name="Guo Y."/>
            <person name="Takashima Y."/>
            <person name="Nishizawa T."/>
        </authorList>
    </citation>
    <scope>NUCLEOTIDE SEQUENCE</scope>
    <source>
        <strain evidence="13">E1425</strain>
    </source>
</reference>
<dbReference type="InterPro" id="IPR008839">
    <property type="entry name" value="MDM33_fungi"/>
</dbReference>
<keyword evidence="7 10" id="KW-0496">Mitochondrion</keyword>
<feature type="region of interest" description="Disordered" evidence="12">
    <location>
        <begin position="176"/>
        <end position="256"/>
    </location>
</feature>
<feature type="compositionally biased region" description="Polar residues" evidence="12">
    <location>
        <begin position="183"/>
        <end position="203"/>
    </location>
</feature>
<gene>
    <name evidence="13" type="ORF">EMPS_02591</name>
</gene>
<dbReference type="AlphaFoldDB" id="A0A9P3H563"/>
<feature type="coiled-coil region" evidence="11">
    <location>
        <begin position="107"/>
        <end position="173"/>
    </location>
</feature>
<evidence type="ECO:0000256" key="5">
    <source>
        <dbReference type="ARBA" id="ARBA00022989"/>
    </source>
</evidence>
<dbReference type="Pfam" id="PF05546">
    <property type="entry name" value="She9_MDM33"/>
    <property type="match status" value="1"/>
</dbReference>
<dbReference type="GO" id="GO:0007007">
    <property type="term" value="P:inner mitochondrial membrane organization"/>
    <property type="evidence" value="ECO:0007669"/>
    <property type="project" value="TreeGrafter"/>
</dbReference>
<evidence type="ECO:0000256" key="4">
    <source>
        <dbReference type="ARBA" id="ARBA00022946"/>
    </source>
</evidence>
<sequence>MATSVRLIRPASSLAKQSNRHPHSALHHSLPATLLSVRRTFATTVISKDRGSDNSVSSNNIGNSDNNAVKKTGGDVDSIKAKSSITSTTETESAEAAAERQRVIAQDATLKEILESAATEKKKLQEELMRKQRLALEQEQKRQAAIREAAEAAEKAEAEATAKAKAAAEAEKKKSYEKATEASSGPNQGQAAANRVSESTLGSRTAVERVQQSLSTSSKDSAKSATATAASSSPSVSSATAAEKSPQSLQRDNEFIDDPLEPFKARLLPYKKSLESSTEYIRSSLPDSLRQLQESVKRKDYRDLISQLSEHLNNFTGYTAINDLKSKVIAHGDSLDKARISLLQSKQAYEDAIGTRSDTQKAINDLLQRKHLWSPDDVIRFTDLYRSEHANEQAELKTKNEYKQAESDVEEKSRRLTRVIMERYHEEQVWSDKIRAASTYGTWGLVGVNVMAFLIVQAFVEPRRRRKQVERYEELVDDLTERGILPNRSITDSTSPNHSATQPIASPVAASAENGSGAGTVAIGGALLGGEDVLLKMIESAERQEERLGRMEALLMKSPLEGIRNDSTNPDAEHPSTPSFVVAEDGAILFISPESEEESLGTEGFVLDGDEQVVFGAQSGGAVSSRITEDKNSFRTEGRIKRMLTDGGQEVLATRSDFLISGLGGAILGGLVTMAVMMYR</sequence>
<dbReference type="OrthoDB" id="5595506at2759"/>
<feature type="compositionally biased region" description="Low complexity" evidence="12">
    <location>
        <begin position="213"/>
        <end position="242"/>
    </location>
</feature>
<evidence type="ECO:0000256" key="10">
    <source>
        <dbReference type="RuleBase" id="RU364128"/>
    </source>
</evidence>
<comment type="subunit">
    <text evidence="10">Homooligomer.</text>
</comment>
<evidence type="ECO:0000256" key="12">
    <source>
        <dbReference type="SAM" id="MobiDB-lite"/>
    </source>
</evidence>
<comment type="similarity">
    <text evidence="1 10">Belongs to the SHE9 family.</text>
</comment>
<keyword evidence="3 10" id="KW-0999">Mitochondrion inner membrane</keyword>
<keyword evidence="8 10" id="KW-0472">Membrane</keyword>
<name>A0A9P3H563_9FUNG</name>
<feature type="region of interest" description="Disordered" evidence="12">
    <location>
        <begin position="49"/>
        <end position="75"/>
    </location>
</feature>
<feature type="transmembrane region" description="Helical" evidence="10">
    <location>
        <begin position="440"/>
        <end position="460"/>
    </location>
</feature>
<feature type="compositionally biased region" description="Polar residues" evidence="12">
    <location>
        <begin position="53"/>
        <end position="69"/>
    </location>
</feature>
<comment type="subcellular location">
    <subcellularLocation>
        <location evidence="10">Mitochondrion inner membrane</location>
        <topology evidence="10">Multi-pass membrane protein</topology>
    </subcellularLocation>
</comment>
<comment type="caution">
    <text evidence="13">The sequence shown here is derived from an EMBL/GenBank/DDBJ whole genome shotgun (WGS) entry which is preliminary data.</text>
</comment>
<keyword evidence="6 11" id="KW-0175">Coiled coil</keyword>
<evidence type="ECO:0000256" key="1">
    <source>
        <dbReference type="ARBA" id="ARBA00007472"/>
    </source>
</evidence>
<proteinExistence type="inferred from homology"/>
<dbReference type="PANTHER" id="PTHR31961:SF3">
    <property type="entry name" value="SENSITIVE TO HIGH EXPRESSION PROTEIN 9, MITOCHONDRIAL"/>
    <property type="match status" value="1"/>
</dbReference>
<evidence type="ECO:0000256" key="6">
    <source>
        <dbReference type="ARBA" id="ARBA00023054"/>
    </source>
</evidence>
<evidence type="ECO:0000256" key="3">
    <source>
        <dbReference type="ARBA" id="ARBA00022792"/>
    </source>
</evidence>
<evidence type="ECO:0000256" key="8">
    <source>
        <dbReference type="ARBA" id="ARBA00023136"/>
    </source>
</evidence>
<evidence type="ECO:0000256" key="2">
    <source>
        <dbReference type="ARBA" id="ARBA00022692"/>
    </source>
</evidence>
<reference evidence="13" key="2">
    <citation type="journal article" date="2022" name="Microbiol. Resour. Announc.">
        <title>Whole-Genome Sequence of Entomortierella parvispora E1425, a Mucoromycotan Fungus Associated with Burkholderiaceae-Related Endosymbiotic Bacteria.</title>
        <authorList>
            <person name="Herlambang A."/>
            <person name="Guo Y."/>
            <person name="Takashima Y."/>
            <person name="Narisawa K."/>
            <person name="Ohta H."/>
            <person name="Nishizawa T."/>
        </authorList>
    </citation>
    <scope>NUCLEOTIDE SEQUENCE</scope>
    <source>
        <strain evidence="13">E1425</strain>
    </source>
</reference>
<keyword evidence="4 10" id="KW-0809">Transit peptide</keyword>
<dbReference type="PANTHER" id="PTHR31961">
    <property type="entry name" value="SENSITIVE TO HIGH EXPRESSION PROTEIN 9, MITOCHONDRIAL"/>
    <property type="match status" value="1"/>
</dbReference>
<keyword evidence="14" id="KW-1185">Reference proteome</keyword>
<evidence type="ECO:0000256" key="11">
    <source>
        <dbReference type="SAM" id="Coils"/>
    </source>
</evidence>
<dbReference type="Proteomes" id="UP000827284">
    <property type="component" value="Unassembled WGS sequence"/>
</dbReference>
<keyword evidence="5 10" id="KW-1133">Transmembrane helix</keyword>
<dbReference type="EMBL" id="BQFW01000003">
    <property type="protein sequence ID" value="GJJ70242.1"/>
    <property type="molecule type" value="Genomic_DNA"/>
</dbReference>
<feature type="coiled-coil region" evidence="11">
    <location>
        <begin position="395"/>
        <end position="422"/>
    </location>
</feature>
<feature type="transmembrane region" description="Helical" evidence="10">
    <location>
        <begin position="658"/>
        <end position="679"/>
    </location>
</feature>
<evidence type="ECO:0000313" key="14">
    <source>
        <dbReference type="Proteomes" id="UP000827284"/>
    </source>
</evidence>
<dbReference type="GO" id="GO:0005743">
    <property type="term" value="C:mitochondrial inner membrane"/>
    <property type="evidence" value="ECO:0007669"/>
    <property type="project" value="UniProtKB-SubCell"/>
</dbReference>
<evidence type="ECO:0000256" key="9">
    <source>
        <dbReference type="ARBA" id="ARBA00024807"/>
    </source>
</evidence>
<keyword evidence="2 10" id="KW-0812">Transmembrane</keyword>
<feature type="region of interest" description="Disordered" evidence="12">
    <location>
        <begin position="1"/>
        <end position="30"/>
    </location>
</feature>
<accession>A0A9P3H563</accession>
<protein>
    <recommendedName>
        <fullName evidence="10">Sensitive to high expression protein 9, mitochondrial</fullName>
    </recommendedName>
</protein>
<organism evidence="13 14">
    <name type="scientific">Entomortierella parvispora</name>
    <dbReference type="NCBI Taxonomy" id="205924"/>
    <lineage>
        <taxon>Eukaryota</taxon>
        <taxon>Fungi</taxon>
        <taxon>Fungi incertae sedis</taxon>
        <taxon>Mucoromycota</taxon>
        <taxon>Mortierellomycotina</taxon>
        <taxon>Mortierellomycetes</taxon>
        <taxon>Mortierellales</taxon>
        <taxon>Mortierellaceae</taxon>
        <taxon>Entomortierella</taxon>
    </lineage>
</organism>